<dbReference type="EMBL" id="UZAU01000684">
    <property type="status" value="NOT_ANNOTATED_CDS"/>
    <property type="molecule type" value="Genomic_DNA"/>
</dbReference>
<organism evidence="2 3">
    <name type="scientific">Cannabis sativa</name>
    <name type="common">Hemp</name>
    <name type="synonym">Marijuana</name>
    <dbReference type="NCBI Taxonomy" id="3483"/>
    <lineage>
        <taxon>Eukaryota</taxon>
        <taxon>Viridiplantae</taxon>
        <taxon>Streptophyta</taxon>
        <taxon>Embryophyta</taxon>
        <taxon>Tracheophyta</taxon>
        <taxon>Spermatophyta</taxon>
        <taxon>Magnoliopsida</taxon>
        <taxon>eudicotyledons</taxon>
        <taxon>Gunneridae</taxon>
        <taxon>Pentapetalae</taxon>
        <taxon>rosids</taxon>
        <taxon>fabids</taxon>
        <taxon>Rosales</taxon>
        <taxon>Cannabaceae</taxon>
        <taxon>Cannabis</taxon>
    </lineage>
</organism>
<dbReference type="PANTHER" id="PTHR47481">
    <property type="match status" value="1"/>
</dbReference>
<dbReference type="OMA" id="THEQQQM"/>
<reference evidence="2" key="1">
    <citation type="submission" date="2018-11" db="EMBL/GenBank/DDBJ databases">
        <authorList>
            <person name="Grassa J C."/>
        </authorList>
    </citation>
    <scope>NUCLEOTIDE SEQUENCE [LARGE SCALE GENOMIC DNA]</scope>
</reference>
<accession>A0A803QBG7</accession>
<evidence type="ECO:0000256" key="1">
    <source>
        <dbReference type="SAM" id="MobiDB-lite"/>
    </source>
</evidence>
<dbReference type="EnsemblPlants" id="evm.model.08.505">
    <property type="protein sequence ID" value="cds.evm.model.08.505"/>
    <property type="gene ID" value="evm.TU.08.505"/>
</dbReference>
<evidence type="ECO:0000313" key="3">
    <source>
        <dbReference type="Proteomes" id="UP000596661"/>
    </source>
</evidence>
<feature type="region of interest" description="Disordered" evidence="1">
    <location>
        <begin position="114"/>
        <end position="138"/>
    </location>
</feature>
<dbReference type="Gramene" id="evm.model.08.505">
    <property type="protein sequence ID" value="cds.evm.model.08.505"/>
    <property type="gene ID" value="evm.TU.08.505"/>
</dbReference>
<name>A0A803QBG7_CANSA</name>
<evidence type="ECO:0000313" key="2">
    <source>
        <dbReference type="EnsemblPlants" id="cds.evm.model.08.505"/>
    </source>
</evidence>
<protein>
    <submittedName>
        <fullName evidence="2">Uncharacterized protein</fullName>
    </submittedName>
</protein>
<dbReference type="PANTHER" id="PTHR47481:SF31">
    <property type="entry name" value="OS01G0873500 PROTEIN"/>
    <property type="match status" value="1"/>
</dbReference>
<dbReference type="AlphaFoldDB" id="A0A803QBG7"/>
<proteinExistence type="predicted"/>
<reference evidence="2" key="2">
    <citation type="submission" date="2021-03" db="UniProtKB">
        <authorList>
            <consortium name="EnsemblPlants"/>
        </authorList>
    </citation>
    <scope>IDENTIFICATION</scope>
</reference>
<sequence>MATGGDKTPAHGYRSAALSPTESITTEVMGCSSSAEVWGALEALFGAHSKAKMDEYIFKIQTVRKGPMTMPDYLKQKRQWADVLALIGDPYPRSLLVSNQIERLSILFSNSKLSNNSSPSTNVANRHGSDGSHGPGNYGNRGRGVCGRYDHFAAYCYNRYDESYMGTTPTRNSVDGTKPNPNNAAFVATPEMLKDETCEEKIAGHLAPSHPMITRAKTDIFKPKPYVGKTQPVCQYKEPSSVQEALNHPGWRGAMDDENKLLVKNKTWILVPRLPNMNIVGYSDVDWACCPDDRKSIVGYCVYFGDALVCRALAQVSVELT</sequence>
<dbReference type="Proteomes" id="UP000596661">
    <property type="component" value="Chromosome 8"/>
</dbReference>
<keyword evidence="3" id="KW-1185">Reference proteome</keyword>